<name>A0A0J9C4M2_9FIRM</name>
<dbReference type="Proteomes" id="UP000037392">
    <property type="component" value="Unassembled WGS sequence"/>
</dbReference>
<evidence type="ECO:0000313" key="2">
    <source>
        <dbReference type="EMBL" id="KMW20097.1"/>
    </source>
</evidence>
<accession>A0A0J9C4M2</accession>
<evidence type="ECO:0000256" key="1">
    <source>
        <dbReference type="PROSITE-ProRule" id="PRU00182"/>
    </source>
</evidence>
<gene>
    <name evidence="2" type="ORF">HMPREF9470_02112</name>
</gene>
<keyword evidence="1" id="KW-0694">RNA-binding</keyword>
<reference evidence="2 3" key="1">
    <citation type="submission" date="2011-04" db="EMBL/GenBank/DDBJ databases">
        <title>The Genome Sequence of Clostridium citroniae WAL-19142.</title>
        <authorList>
            <consortium name="The Broad Institute Genome Sequencing Platform"/>
            <person name="Earl A."/>
            <person name="Ward D."/>
            <person name="Feldgarden M."/>
            <person name="Gevers D."/>
            <person name="Warren Y.A."/>
            <person name="Tyrrell K.L."/>
            <person name="Citron D.M."/>
            <person name="Goldstein E.J."/>
            <person name="Daigneault M."/>
            <person name="Allen-Vercoe E."/>
            <person name="Young S.K."/>
            <person name="Zeng Q."/>
            <person name="Gargeya S."/>
            <person name="Fitzgerald M."/>
            <person name="Haas B."/>
            <person name="Abouelleil A."/>
            <person name="Alvarado L."/>
            <person name="Arachchi H.M."/>
            <person name="Berlin A."/>
            <person name="Brown A."/>
            <person name="Chapman S.B."/>
            <person name="Chen Z."/>
            <person name="Dunbar C."/>
            <person name="Freedman E."/>
            <person name="Gearin G."/>
            <person name="Gellesch M."/>
            <person name="Goldberg J."/>
            <person name="Griggs A."/>
            <person name="Gujja S."/>
            <person name="Heilman E.R."/>
            <person name="Heiman D."/>
            <person name="Howarth C."/>
            <person name="Larson L."/>
            <person name="Lui A."/>
            <person name="MacDonald P.J."/>
            <person name="Mehta T."/>
            <person name="Montmayeur A."/>
            <person name="Murphy C."/>
            <person name="Neiman D."/>
            <person name="Pearson M."/>
            <person name="Priest M."/>
            <person name="Roberts A."/>
            <person name="Saif S."/>
            <person name="Shea T."/>
            <person name="Shenoy N."/>
            <person name="Sisk P."/>
            <person name="Stolte C."/>
            <person name="Sykes S."/>
            <person name="White J."/>
            <person name="Yandava C."/>
            <person name="Wortman J."/>
            <person name="Nusbaum C."/>
            <person name="Birren B."/>
        </authorList>
    </citation>
    <scope>NUCLEOTIDE SEQUENCE [LARGE SCALE GENOMIC DNA]</scope>
    <source>
        <strain evidence="2 3">WAL-19142</strain>
    </source>
</reference>
<organism evidence="2 3">
    <name type="scientific">[Clostridium] citroniae WAL-19142</name>
    <dbReference type="NCBI Taxonomy" id="742734"/>
    <lineage>
        <taxon>Bacteria</taxon>
        <taxon>Bacillati</taxon>
        <taxon>Bacillota</taxon>
        <taxon>Clostridia</taxon>
        <taxon>Lachnospirales</taxon>
        <taxon>Lachnospiraceae</taxon>
        <taxon>Enterocloster</taxon>
    </lineage>
</organism>
<protein>
    <submittedName>
        <fullName evidence="2">Uncharacterized protein</fullName>
    </submittedName>
</protein>
<dbReference type="PATRIC" id="fig|742734.4.peg.2266"/>
<dbReference type="PROSITE" id="PS50889">
    <property type="entry name" value="S4"/>
    <property type="match status" value="1"/>
</dbReference>
<dbReference type="EMBL" id="ADLK01000019">
    <property type="protein sequence ID" value="KMW20097.1"/>
    <property type="molecule type" value="Genomic_DNA"/>
</dbReference>
<comment type="caution">
    <text evidence="2">The sequence shown here is derived from an EMBL/GenBank/DDBJ whole genome shotgun (WGS) entry which is preliminary data.</text>
</comment>
<proteinExistence type="predicted"/>
<dbReference type="GO" id="GO:0003723">
    <property type="term" value="F:RNA binding"/>
    <property type="evidence" value="ECO:0007669"/>
    <property type="project" value="UniProtKB-KW"/>
</dbReference>
<sequence length="217" mass="24602">MKQEYRKKWIVLPQTLPGVLRRCPKCGRKAEFENSGTFRVNANGRLLDVWLVYRCTVCETSLNMTVYERVEADTLEQGEYKGFLNNDRTLAAAYGSSRSLFAKNRAQMVEHWDKYTVRETDTTVPCRQEQWSEVEVWLGGYLKPRMDALFARQLGVSRSQIKGLCGSGLVCVMEGKADAGARVKNGQVFYISRECRAGRKLLAVGDAGCFYDGHAIY</sequence>
<dbReference type="GeneID" id="93161949"/>
<dbReference type="OrthoDB" id="9810886at2"/>
<dbReference type="Pfam" id="PF06353">
    <property type="entry name" value="DUF1062"/>
    <property type="match status" value="1"/>
</dbReference>
<dbReference type="InterPro" id="IPR009412">
    <property type="entry name" value="DUF1062"/>
</dbReference>
<dbReference type="AlphaFoldDB" id="A0A0J9C4M2"/>
<evidence type="ECO:0000313" key="3">
    <source>
        <dbReference type="Proteomes" id="UP000037392"/>
    </source>
</evidence>
<dbReference type="RefSeq" id="WP_045094205.1">
    <property type="nucleotide sequence ID" value="NZ_KQ235877.1"/>
</dbReference>